<evidence type="ECO:0000256" key="2">
    <source>
        <dbReference type="ARBA" id="ARBA00022884"/>
    </source>
</evidence>
<dbReference type="GO" id="GO:0003723">
    <property type="term" value="F:RNA binding"/>
    <property type="evidence" value="ECO:0007669"/>
    <property type="project" value="UniProtKB-UniRule"/>
</dbReference>
<dbReference type="GO" id="GO:0006397">
    <property type="term" value="P:mRNA processing"/>
    <property type="evidence" value="ECO:0007669"/>
    <property type="project" value="UniProtKB-KW"/>
</dbReference>
<dbReference type="PANTHER" id="PTHR23139">
    <property type="entry name" value="RNA-BINDING PROTEIN"/>
    <property type="match status" value="1"/>
</dbReference>
<dbReference type="InterPro" id="IPR012677">
    <property type="entry name" value="Nucleotide-bd_a/b_plait_sf"/>
</dbReference>
<evidence type="ECO:0000256" key="5">
    <source>
        <dbReference type="SAM" id="MobiDB-lite"/>
    </source>
</evidence>
<proteinExistence type="predicted"/>
<dbReference type="GO" id="GO:0008380">
    <property type="term" value="P:RNA splicing"/>
    <property type="evidence" value="ECO:0007669"/>
    <property type="project" value="UniProtKB-KW"/>
</dbReference>
<evidence type="ECO:0000256" key="1">
    <source>
        <dbReference type="ARBA" id="ARBA00022664"/>
    </source>
</evidence>
<feature type="compositionally biased region" description="Basic and acidic residues" evidence="5">
    <location>
        <begin position="1"/>
        <end position="51"/>
    </location>
</feature>
<feature type="compositionally biased region" description="Basic residues" evidence="5">
    <location>
        <begin position="52"/>
        <end position="61"/>
    </location>
</feature>
<dbReference type="EMBL" id="GBEZ01005916">
    <property type="protein sequence ID" value="JAC79444.1"/>
    <property type="molecule type" value="Transcribed_RNA"/>
</dbReference>
<evidence type="ECO:0000259" key="6">
    <source>
        <dbReference type="PROSITE" id="PS50102"/>
    </source>
</evidence>
<feature type="region of interest" description="Disordered" evidence="5">
    <location>
        <begin position="1"/>
        <end position="106"/>
    </location>
</feature>
<feature type="region of interest" description="Disordered" evidence="5">
    <location>
        <begin position="375"/>
        <end position="395"/>
    </location>
</feature>
<keyword evidence="2 4" id="KW-0694">RNA-binding</keyword>
<sequence>MSDRYRDRERDREHRDRDRDRDRDRHRDRDRNRDRDRDRDRERDRDRDRDRDRHRRRTRSRSPREKRDRSRAKEDSKLSQEQDKERKTNFEDAAPQASEAPSSSEARISALAAMQQQQLQQQLLAQQLLMQQQTAQQGNKKQREVYVGNLTIGVVTEMMIRELFNGALATLVPDPHTNPPVVNCQLDPTGRFAFVELRSEELATSAMSLDKVDLCGRSINVGRPKGYVEPPTGPAKPAQVVSQGYGIPNPAAAAVMAAAGGVPGPFQPTCNLLLQNLLPVKDLRVDEERSDLEEDVKEECNKDGRQVLGIVCPKPPDTAVDDTPGRVYVKFANAIQAKSAHALMDGRQFDGNKVEARYISDQQYTLAAGGAWLDHSAAPPAPQQGDASAAATAASLVPGGMPPPAASFPVGMASLPNIQMNPALVHLASSNPQLAALMGMQQLPK</sequence>
<feature type="compositionally biased region" description="Low complexity" evidence="5">
    <location>
        <begin position="93"/>
        <end position="106"/>
    </location>
</feature>
<dbReference type="CDD" id="cd12232">
    <property type="entry name" value="RRM3_U2AF65"/>
    <property type="match status" value="1"/>
</dbReference>
<feature type="compositionally biased region" description="Basic and acidic residues" evidence="5">
    <location>
        <begin position="62"/>
        <end position="90"/>
    </location>
</feature>
<evidence type="ECO:0000256" key="3">
    <source>
        <dbReference type="ARBA" id="ARBA00023187"/>
    </source>
</evidence>
<dbReference type="AlphaFoldDB" id="A0A061S8S5"/>
<name>A0A061S8S5_9CHLO</name>
<dbReference type="InterPro" id="IPR000504">
    <property type="entry name" value="RRM_dom"/>
</dbReference>
<feature type="domain" description="RRM" evidence="6">
    <location>
        <begin position="143"/>
        <end position="226"/>
    </location>
</feature>
<accession>A0A061S8S5</accession>
<evidence type="ECO:0000313" key="7">
    <source>
        <dbReference type="EMBL" id="JAC79444.1"/>
    </source>
</evidence>
<dbReference type="PROSITE" id="PS50102">
    <property type="entry name" value="RRM"/>
    <property type="match status" value="1"/>
</dbReference>
<gene>
    <name evidence="7" type="ORF">TSPGSL018_12701</name>
</gene>
<dbReference type="Gene3D" id="3.30.70.330">
    <property type="match status" value="2"/>
</dbReference>
<protein>
    <recommendedName>
        <fullName evidence="6">RRM domain-containing protein</fullName>
    </recommendedName>
</protein>
<keyword evidence="3" id="KW-0508">mRNA splicing</keyword>
<evidence type="ECO:0000256" key="4">
    <source>
        <dbReference type="PROSITE-ProRule" id="PRU00176"/>
    </source>
</evidence>
<dbReference type="SUPFAM" id="SSF54928">
    <property type="entry name" value="RNA-binding domain, RBD"/>
    <property type="match status" value="1"/>
</dbReference>
<feature type="compositionally biased region" description="Low complexity" evidence="5">
    <location>
        <begin position="383"/>
        <end position="395"/>
    </location>
</feature>
<dbReference type="InterPro" id="IPR035979">
    <property type="entry name" value="RBD_domain_sf"/>
</dbReference>
<organism evidence="7">
    <name type="scientific">Tetraselmis sp. GSL018</name>
    <dbReference type="NCBI Taxonomy" id="582737"/>
    <lineage>
        <taxon>Eukaryota</taxon>
        <taxon>Viridiplantae</taxon>
        <taxon>Chlorophyta</taxon>
        <taxon>core chlorophytes</taxon>
        <taxon>Chlorodendrophyceae</taxon>
        <taxon>Chlorodendrales</taxon>
        <taxon>Chlorodendraceae</taxon>
        <taxon>Tetraselmis</taxon>
    </lineage>
</organism>
<keyword evidence="1" id="KW-0507">mRNA processing</keyword>
<reference evidence="7" key="1">
    <citation type="submission" date="2014-05" db="EMBL/GenBank/DDBJ databases">
        <title>The transcriptome of the halophilic microalga Tetraselmis sp. GSL018 isolated from the Great Salt Lake, Utah.</title>
        <authorList>
            <person name="Jinkerson R.E."/>
            <person name="D'Adamo S."/>
            <person name="Posewitz M.C."/>
        </authorList>
    </citation>
    <scope>NUCLEOTIDE SEQUENCE</scope>
    <source>
        <strain evidence="7">GSL018</strain>
    </source>
</reference>